<sequence length="423" mass="47051">MEAGLGWLSRQFDLDQRVSLDLGGFFHTFLPPVGLYYATNVLAILGPKTFIYRLALLPITFLVAYRTAVSLDIARGFLPAAPDKLAYMNQALVLAMFTVLTRTLSRTFSSQVPQRIRGTTPQHTRRQIALDAADLTFNLRGVGWNFSAVNKLKLPPYTRPLAPTSAFLIPTFFSLVAHIIMADFMQYACQLFGPNTVGSTAGGSIYDMTTNPSIRYLRSTTLTLLVGLIIYGAIQIGHDAFSIIAVTLLGQSPAEWPPIFQSPWLSTSLTEFWAIRWHQVFRQDFLDVGARPVYLVAGRAGGVLGAFLVSGTLHYVGLWAMGTGSDIRVVLFFLTMGVGVILEGLWRHFVGKRVGGWRGWIWTGVWLLAFGPLMVDPWCRSGIMGSVFIPQAARPSILLHSLVTDILRSAKTYWIEYMYIDRE</sequence>
<dbReference type="GO" id="GO:0016020">
    <property type="term" value="C:membrane"/>
    <property type="evidence" value="ECO:0007669"/>
    <property type="project" value="UniProtKB-SubCell"/>
</dbReference>
<accession>A0AAD7CRV2</accession>
<feature type="domain" description="Wax synthase" evidence="9">
    <location>
        <begin position="256"/>
        <end position="334"/>
    </location>
</feature>
<feature type="transmembrane region" description="Helical" evidence="8">
    <location>
        <begin position="216"/>
        <end position="234"/>
    </location>
</feature>
<reference evidence="10" key="1">
    <citation type="submission" date="2023-03" db="EMBL/GenBank/DDBJ databases">
        <title>Massive genome expansion in bonnet fungi (Mycena s.s.) driven by repeated elements and novel gene families across ecological guilds.</title>
        <authorList>
            <consortium name="Lawrence Berkeley National Laboratory"/>
            <person name="Harder C.B."/>
            <person name="Miyauchi S."/>
            <person name="Viragh M."/>
            <person name="Kuo A."/>
            <person name="Thoen E."/>
            <person name="Andreopoulos B."/>
            <person name="Lu D."/>
            <person name="Skrede I."/>
            <person name="Drula E."/>
            <person name="Henrissat B."/>
            <person name="Morin E."/>
            <person name="Kohler A."/>
            <person name="Barry K."/>
            <person name="LaButti K."/>
            <person name="Morin E."/>
            <person name="Salamov A."/>
            <person name="Lipzen A."/>
            <person name="Mereny Z."/>
            <person name="Hegedus B."/>
            <person name="Baldrian P."/>
            <person name="Stursova M."/>
            <person name="Weitz H."/>
            <person name="Taylor A."/>
            <person name="Grigoriev I.V."/>
            <person name="Nagy L.G."/>
            <person name="Martin F."/>
            <person name="Kauserud H."/>
        </authorList>
    </citation>
    <scope>NUCLEOTIDE SEQUENCE</scope>
    <source>
        <strain evidence="10">CBHHK067</strain>
    </source>
</reference>
<evidence type="ECO:0000259" key="9">
    <source>
        <dbReference type="Pfam" id="PF13813"/>
    </source>
</evidence>
<dbReference type="EMBL" id="JARKIE010000265">
    <property type="protein sequence ID" value="KAJ7659932.1"/>
    <property type="molecule type" value="Genomic_DNA"/>
</dbReference>
<evidence type="ECO:0000256" key="5">
    <source>
        <dbReference type="ARBA" id="ARBA00022692"/>
    </source>
</evidence>
<feature type="transmembrane region" description="Helical" evidence="8">
    <location>
        <begin position="357"/>
        <end position="375"/>
    </location>
</feature>
<organism evidence="10 11">
    <name type="scientific">Mycena rosella</name>
    <name type="common">Pink bonnet</name>
    <name type="synonym">Agaricus rosellus</name>
    <dbReference type="NCBI Taxonomy" id="1033263"/>
    <lineage>
        <taxon>Eukaryota</taxon>
        <taxon>Fungi</taxon>
        <taxon>Dikarya</taxon>
        <taxon>Basidiomycota</taxon>
        <taxon>Agaricomycotina</taxon>
        <taxon>Agaricomycetes</taxon>
        <taxon>Agaricomycetidae</taxon>
        <taxon>Agaricales</taxon>
        <taxon>Marasmiineae</taxon>
        <taxon>Mycenaceae</taxon>
        <taxon>Mycena</taxon>
    </lineage>
</organism>
<evidence type="ECO:0000313" key="10">
    <source>
        <dbReference type="EMBL" id="KAJ7659932.1"/>
    </source>
</evidence>
<keyword evidence="11" id="KW-1185">Reference proteome</keyword>
<feature type="transmembrane region" description="Helical" evidence="8">
    <location>
        <begin position="161"/>
        <end position="181"/>
    </location>
</feature>
<comment type="similarity">
    <text evidence="3">Belongs to the wax synthase family.</text>
</comment>
<evidence type="ECO:0000256" key="1">
    <source>
        <dbReference type="ARBA" id="ARBA00004141"/>
    </source>
</evidence>
<comment type="subcellular location">
    <subcellularLocation>
        <location evidence="1">Membrane</location>
        <topology evidence="1">Multi-pass membrane protein</topology>
    </subcellularLocation>
</comment>
<dbReference type="GO" id="GO:0006629">
    <property type="term" value="P:lipid metabolic process"/>
    <property type="evidence" value="ECO:0007669"/>
    <property type="project" value="InterPro"/>
</dbReference>
<evidence type="ECO:0000313" key="11">
    <source>
        <dbReference type="Proteomes" id="UP001221757"/>
    </source>
</evidence>
<evidence type="ECO:0000256" key="4">
    <source>
        <dbReference type="ARBA" id="ARBA00022679"/>
    </source>
</evidence>
<dbReference type="InterPro" id="IPR032805">
    <property type="entry name" value="Wax_synthase_dom"/>
</dbReference>
<feature type="transmembrane region" description="Helical" evidence="8">
    <location>
        <begin position="300"/>
        <end position="321"/>
    </location>
</feature>
<evidence type="ECO:0000256" key="6">
    <source>
        <dbReference type="ARBA" id="ARBA00022989"/>
    </source>
</evidence>
<proteinExistence type="inferred from homology"/>
<evidence type="ECO:0000256" key="7">
    <source>
        <dbReference type="ARBA" id="ARBA00023136"/>
    </source>
</evidence>
<evidence type="ECO:0000256" key="3">
    <source>
        <dbReference type="ARBA" id="ARBA00007282"/>
    </source>
</evidence>
<evidence type="ECO:0000256" key="8">
    <source>
        <dbReference type="SAM" id="Phobius"/>
    </source>
</evidence>
<keyword evidence="7 8" id="KW-0472">Membrane</keyword>
<evidence type="ECO:0000256" key="2">
    <source>
        <dbReference type="ARBA" id="ARBA00005179"/>
    </source>
</evidence>
<dbReference type="Proteomes" id="UP001221757">
    <property type="component" value="Unassembled WGS sequence"/>
</dbReference>
<keyword evidence="6 8" id="KW-1133">Transmembrane helix</keyword>
<keyword evidence="5 8" id="KW-0812">Transmembrane</keyword>
<feature type="transmembrane region" description="Helical" evidence="8">
    <location>
        <begin position="50"/>
        <end position="67"/>
    </location>
</feature>
<keyword evidence="4 10" id="KW-0808">Transferase</keyword>
<name>A0AAD7CRV2_MYCRO</name>
<dbReference type="PANTHER" id="PTHR31595:SF57">
    <property type="entry name" value="OS04G0481900 PROTEIN"/>
    <property type="match status" value="1"/>
</dbReference>
<dbReference type="AlphaFoldDB" id="A0AAD7CRV2"/>
<dbReference type="Pfam" id="PF13813">
    <property type="entry name" value="MBOAT_2"/>
    <property type="match status" value="1"/>
</dbReference>
<dbReference type="GO" id="GO:0008374">
    <property type="term" value="F:O-acyltransferase activity"/>
    <property type="evidence" value="ECO:0007669"/>
    <property type="project" value="InterPro"/>
</dbReference>
<dbReference type="PANTHER" id="PTHR31595">
    <property type="entry name" value="LONG-CHAIN-ALCOHOL O-FATTY-ACYLTRANSFERASE 3-RELATED"/>
    <property type="match status" value="1"/>
</dbReference>
<feature type="transmembrane region" description="Helical" evidence="8">
    <location>
        <begin position="327"/>
        <end position="345"/>
    </location>
</feature>
<protein>
    <submittedName>
        <fullName evidence="10">Membrane bound O-acyl transferase family-domain-containing protein</fullName>
    </submittedName>
</protein>
<comment type="pathway">
    <text evidence="2">Secondary metabolite biosynthesis.</text>
</comment>
<comment type="caution">
    <text evidence="10">The sequence shown here is derived from an EMBL/GenBank/DDBJ whole genome shotgun (WGS) entry which is preliminary data.</text>
</comment>
<dbReference type="InterPro" id="IPR044851">
    <property type="entry name" value="Wax_synthase"/>
</dbReference>
<gene>
    <name evidence="10" type="ORF">B0H17DRAFT_337271</name>
</gene>
<feature type="transmembrane region" description="Helical" evidence="8">
    <location>
        <begin position="20"/>
        <end position="38"/>
    </location>
</feature>